<keyword evidence="1" id="KW-0812">Transmembrane</keyword>
<comment type="caution">
    <text evidence="2">The sequence shown here is derived from an EMBL/GenBank/DDBJ whole genome shotgun (WGS) entry which is preliminary data.</text>
</comment>
<organism evidence="2">
    <name type="scientific">marine sediment metagenome</name>
    <dbReference type="NCBI Taxonomy" id="412755"/>
    <lineage>
        <taxon>unclassified sequences</taxon>
        <taxon>metagenomes</taxon>
        <taxon>ecological metagenomes</taxon>
    </lineage>
</organism>
<protein>
    <submittedName>
        <fullName evidence="2">Uncharacterized protein</fullName>
    </submittedName>
</protein>
<evidence type="ECO:0000256" key="1">
    <source>
        <dbReference type="SAM" id="Phobius"/>
    </source>
</evidence>
<feature type="transmembrane region" description="Helical" evidence="1">
    <location>
        <begin position="39"/>
        <end position="64"/>
    </location>
</feature>
<reference evidence="2" key="1">
    <citation type="journal article" date="2015" name="Nature">
        <title>Complex archaea that bridge the gap between prokaryotes and eukaryotes.</title>
        <authorList>
            <person name="Spang A."/>
            <person name="Saw J.H."/>
            <person name="Jorgensen S.L."/>
            <person name="Zaremba-Niedzwiedzka K."/>
            <person name="Martijn J."/>
            <person name="Lind A.E."/>
            <person name="van Eijk R."/>
            <person name="Schleper C."/>
            <person name="Guy L."/>
            <person name="Ettema T.J."/>
        </authorList>
    </citation>
    <scope>NUCLEOTIDE SEQUENCE</scope>
</reference>
<evidence type="ECO:0000313" key="2">
    <source>
        <dbReference type="EMBL" id="KKN41132.1"/>
    </source>
</evidence>
<dbReference type="AlphaFoldDB" id="A0A0F9QVW7"/>
<accession>A0A0F9QVW7</accession>
<proteinExistence type="predicted"/>
<keyword evidence="1" id="KW-0472">Membrane</keyword>
<gene>
    <name evidence="2" type="ORF">LCGC14_0726470</name>
</gene>
<dbReference type="EMBL" id="LAZR01001667">
    <property type="protein sequence ID" value="KKN41132.1"/>
    <property type="molecule type" value="Genomic_DNA"/>
</dbReference>
<sequence>MIRWLRSPRSYPVLVVAFASIAMFAVIRSDDPISLTFPILLFISAKLSVLFGLVEIALSVSGLYKHKDRVYSSISRAITAFGMAISFMLLLGAYEAARQ</sequence>
<name>A0A0F9QVW7_9ZZZZ</name>
<feature type="transmembrane region" description="Helical" evidence="1">
    <location>
        <begin position="76"/>
        <end position="94"/>
    </location>
</feature>
<keyword evidence="1" id="KW-1133">Transmembrane helix</keyword>